<evidence type="ECO:0000256" key="1">
    <source>
        <dbReference type="SAM" id="Phobius"/>
    </source>
</evidence>
<protein>
    <submittedName>
        <fullName evidence="2">Uncharacterized protein</fullName>
    </submittedName>
</protein>
<evidence type="ECO:0000313" key="2">
    <source>
        <dbReference type="EMBL" id="CAE8640423.1"/>
    </source>
</evidence>
<keyword evidence="1" id="KW-1133">Transmembrane helix</keyword>
<name>A0A813HQH2_POLGL</name>
<keyword evidence="3" id="KW-1185">Reference proteome</keyword>
<sequence length="68" mass="7308">MSLTDATGIRPATMGVFLNEPEKGGETAFPAVRSQEELSKWGYDESETWADVILAFAVAMLAVLAVSM</sequence>
<evidence type="ECO:0000313" key="3">
    <source>
        <dbReference type="Proteomes" id="UP000654075"/>
    </source>
</evidence>
<dbReference type="Proteomes" id="UP000654075">
    <property type="component" value="Unassembled WGS sequence"/>
</dbReference>
<organism evidence="2 3">
    <name type="scientific">Polarella glacialis</name>
    <name type="common">Dinoflagellate</name>
    <dbReference type="NCBI Taxonomy" id="89957"/>
    <lineage>
        <taxon>Eukaryota</taxon>
        <taxon>Sar</taxon>
        <taxon>Alveolata</taxon>
        <taxon>Dinophyceae</taxon>
        <taxon>Suessiales</taxon>
        <taxon>Suessiaceae</taxon>
        <taxon>Polarella</taxon>
    </lineage>
</organism>
<reference evidence="2" key="1">
    <citation type="submission" date="2021-02" db="EMBL/GenBank/DDBJ databases">
        <authorList>
            <person name="Dougan E. K."/>
            <person name="Rhodes N."/>
            <person name="Thang M."/>
            <person name="Chan C."/>
        </authorList>
    </citation>
    <scope>NUCLEOTIDE SEQUENCE</scope>
</reference>
<comment type="caution">
    <text evidence="2">The sequence shown here is derived from an EMBL/GenBank/DDBJ whole genome shotgun (WGS) entry which is preliminary data.</text>
</comment>
<keyword evidence="1" id="KW-0812">Transmembrane</keyword>
<gene>
    <name evidence="2" type="ORF">PGLA1383_LOCUS55297</name>
</gene>
<accession>A0A813HQH2</accession>
<feature type="transmembrane region" description="Helical" evidence="1">
    <location>
        <begin position="48"/>
        <end position="66"/>
    </location>
</feature>
<keyword evidence="1" id="KW-0472">Membrane</keyword>
<proteinExistence type="predicted"/>
<dbReference type="Gene3D" id="2.60.120.620">
    <property type="entry name" value="q2cbj1_9rhob like domain"/>
    <property type="match status" value="1"/>
</dbReference>
<dbReference type="AlphaFoldDB" id="A0A813HQH2"/>
<dbReference type="OrthoDB" id="420380at2759"/>
<dbReference type="EMBL" id="CAJNNV010032590">
    <property type="protein sequence ID" value="CAE8640423.1"/>
    <property type="molecule type" value="Genomic_DNA"/>
</dbReference>